<evidence type="ECO:0000259" key="1">
    <source>
        <dbReference type="Pfam" id="PF20274"/>
    </source>
</evidence>
<comment type="caution">
    <text evidence="2">The sequence shown here is derived from an EMBL/GenBank/DDBJ whole genome shotgun (WGS) entry which is preliminary data.</text>
</comment>
<protein>
    <recommendedName>
        <fullName evidence="1">Cyclic-phosphate processing Receiver domain-containing protein</fullName>
    </recommendedName>
</protein>
<dbReference type="EMBL" id="MOEN01000003">
    <property type="protein sequence ID" value="OMH41189.1"/>
    <property type="molecule type" value="Genomic_DNA"/>
</dbReference>
<dbReference type="RefSeq" id="WP_076712346.1">
    <property type="nucleotide sequence ID" value="NZ_MOEN01000003.1"/>
</dbReference>
<sequence length="106" mass="12296">MKLFLDDIHFPPKGFKLIRTVNQLKDFVKKYEDKIEILDLDYDMGMNSVDGGNGIDFLKWLEEAVFTGKLKLNKNLRIVCHSSNTEKRMEMEEIAAGIIAFLRSQK</sequence>
<reference evidence="2 3" key="1">
    <citation type="submission" date="2016-10" db="EMBL/GenBank/DDBJ databases">
        <title>Genome sequence of a sulfur-reducing bacterium Desulfurobacterium indicum K6013.</title>
        <authorList>
            <person name="Cao J."/>
            <person name="Shao Z."/>
            <person name="Alain K."/>
            <person name="Jebbar M."/>
        </authorList>
    </citation>
    <scope>NUCLEOTIDE SEQUENCE [LARGE SCALE GENOMIC DNA]</scope>
    <source>
        <strain evidence="2 3">K6013</strain>
    </source>
</reference>
<evidence type="ECO:0000313" key="2">
    <source>
        <dbReference type="EMBL" id="OMH41189.1"/>
    </source>
</evidence>
<gene>
    <name evidence="2" type="ORF">BLW93_01480</name>
</gene>
<dbReference type="Gene3D" id="3.40.50.2300">
    <property type="match status" value="1"/>
</dbReference>
<organism evidence="2 3">
    <name type="scientific">Desulfurobacterium indicum</name>
    <dbReference type="NCBI Taxonomy" id="1914305"/>
    <lineage>
        <taxon>Bacteria</taxon>
        <taxon>Pseudomonadati</taxon>
        <taxon>Aquificota</taxon>
        <taxon>Aquificia</taxon>
        <taxon>Desulfurobacteriales</taxon>
        <taxon>Desulfurobacteriaceae</taxon>
        <taxon>Desulfurobacterium</taxon>
    </lineage>
</organism>
<evidence type="ECO:0000313" key="3">
    <source>
        <dbReference type="Proteomes" id="UP000187408"/>
    </source>
</evidence>
<name>A0A1R1MN60_9BACT</name>
<dbReference type="Proteomes" id="UP000187408">
    <property type="component" value="Unassembled WGS sequence"/>
</dbReference>
<dbReference type="AlphaFoldDB" id="A0A1R1MN60"/>
<dbReference type="Pfam" id="PF20274">
    <property type="entry name" value="cREC_REC"/>
    <property type="match status" value="1"/>
</dbReference>
<keyword evidence="3" id="KW-1185">Reference proteome</keyword>
<dbReference type="STRING" id="1914305.BLW93_01480"/>
<accession>A0A1R1MN60</accession>
<feature type="domain" description="Cyclic-phosphate processing Receiver" evidence="1">
    <location>
        <begin position="1"/>
        <end position="94"/>
    </location>
</feature>
<dbReference type="OrthoDB" id="2614698at2"/>
<dbReference type="InterPro" id="IPR046909">
    <property type="entry name" value="cREC_REC"/>
</dbReference>
<proteinExistence type="predicted"/>